<proteinExistence type="evidence at transcript level"/>
<sequence length="100" mass="11083">MKFLLVAFLVTIAALVAIALPHHNGTSHHHHHPGGQWNGTNAAAVGQFNRTFPGGFRPPRRGGFFWPWRNSSRPAQPRTFDFVEPAVLQPAVQEPIQDVV</sequence>
<keyword evidence="1" id="KW-0732">Signal</keyword>
<evidence type="ECO:0000313" key="2">
    <source>
        <dbReference type="EMBL" id="JAA94371.1"/>
    </source>
</evidence>
<dbReference type="EMBL" id="GALA01000481">
    <property type="protein sequence ID" value="JAA94371.1"/>
    <property type="molecule type" value="mRNA"/>
</dbReference>
<protein>
    <submittedName>
        <fullName evidence="2">Putative hhh secreted protein</fullName>
    </submittedName>
</protein>
<organism evidence="2">
    <name type="scientific">Psorophora albipes</name>
    <dbReference type="NCBI Taxonomy" id="869069"/>
    <lineage>
        <taxon>Eukaryota</taxon>
        <taxon>Metazoa</taxon>
        <taxon>Ecdysozoa</taxon>
        <taxon>Arthropoda</taxon>
        <taxon>Hexapoda</taxon>
        <taxon>Insecta</taxon>
        <taxon>Pterygota</taxon>
        <taxon>Neoptera</taxon>
        <taxon>Endopterygota</taxon>
        <taxon>Diptera</taxon>
        <taxon>Nematocera</taxon>
        <taxon>Culicoidea</taxon>
        <taxon>Culicidae</taxon>
        <taxon>Culicinae</taxon>
        <taxon>Aedini</taxon>
        <taxon>Psorophora</taxon>
    </lineage>
</organism>
<evidence type="ECO:0000256" key="1">
    <source>
        <dbReference type="SAM" id="SignalP"/>
    </source>
</evidence>
<accession>T1DJ65</accession>
<feature type="signal peptide" evidence="1">
    <location>
        <begin position="1"/>
        <end position="19"/>
    </location>
</feature>
<reference evidence="2" key="1">
    <citation type="journal article" date="2013" name="BMC Genomics">
        <title>A deep insight into the sialotranscriptome of the mosquito, Psorophora albipes.</title>
        <authorList>
            <person name="Chagas A.C."/>
            <person name="Calvo E."/>
            <person name="Rios-Velasquez C.M."/>
            <person name="Pessoa F.A."/>
            <person name="Medeiros J.F."/>
            <person name="Ribeiro J.M."/>
        </authorList>
    </citation>
    <scope>NUCLEOTIDE SEQUENCE</scope>
</reference>
<feature type="chain" id="PRO_5004574776" evidence="1">
    <location>
        <begin position="20"/>
        <end position="100"/>
    </location>
</feature>
<name>T1DJ65_9DIPT</name>
<dbReference type="AlphaFoldDB" id="T1DJ65"/>